<comment type="similarity">
    <text evidence="1">Belongs to the gamma-glutamylcyclotransferase family.</text>
</comment>
<feature type="region of interest" description="Disordered" evidence="4">
    <location>
        <begin position="174"/>
        <end position="206"/>
    </location>
</feature>
<dbReference type="InterPro" id="IPR013024">
    <property type="entry name" value="GGCT-like"/>
</dbReference>
<evidence type="ECO:0000256" key="4">
    <source>
        <dbReference type="SAM" id="MobiDB-lite"/>
    </source>
</evidence>
<dbReference type="SUPFAM" id="SSF110857">
    <property type="entry name" value="Gamma-glutamyl cyclotransferase-like"/>
    <property type="match status" value="1"/>
</dbReference>
<accession>A0A1Y6LTQ9</accession>
<evidence type="ECO:0000256" key="3">
    <source>
        <dbReference type="ARBA" id="ARBA00030602"/>
    </source>
</evidence>
<feature type="domain" description="Gamma-glutamylcyclotransferase AIG2-like" evidence="5">
    <location>
        <begin position="12"/>
        <end position="145"/>
    </location>
</feature>
<dbReference type="Gene3D" id="3.10.490.10">
    <property type="entry name" value="Gamma-glutamyl cyclotransferase-like"/>
    <property type="match status" value="1"/>
</dbReference>
<dbReference type="GO" id="GO:0016740">
    <property type="term" value="F:transferase activity"/>
    <property type="evidence" value="ECO:0007669"/>
    <property type="project" value="UniProtKB-KW"/>
</dbReference>
<dbReference type="InterPro" id="IPR009288">
    <property type="entry name" value="AIG2-like_dom"/>
</dbReference>
<dbReference type="InterPro" id="IPR036568">
    <property type="entry name" value="GGCT-like_sf"/>
</dbReference>
<dbReference type="PANTHER" id="PTHR31544:SF2">
    <property type="entry name" value="AIG2-LIKE PROTEIN D"/>
    <property type="match status" value="1"/>
</dbReference>
<gene>
    <name evidence="6" type="ORF">ZT1A5_G8473</name>
</gene>
<evidence type="ECO:0000256" key="2">
    <source>
        <dbReference type="ARBA" id="ARBA00022679"/>
    </source>
</evidence>
<dbReference type="CDD" id="cd06661">
    <property type="entry name" value="GGCT_like"/>
    <property type="match status" value="1"/>
</dbReference>
<keyword evidence="2" id="KW-0808">Transferase</keyword>
<reference evidence="6 7" key="1">
    <citation type="submission" date="2016-10" db="EMBL/GenBank/DDBJ databases">
        <authorList>
            <person name="Varghese N."/>
        </authorList>
    </citation>
    <scope>NUCLEOTIDE SEQUENCE [LARGE SCALE GENOMIC DNA]</scope>
</reference>
<dbReference type="InterPro" id="IPR045038">
    <property type="entry name" value="AIG2-like"/>
</dbReference>
<name>A0A1Y6LTQ9_ZYMTR</name>
<evidence type="ECO:0000256" key="1">
    <source>
        <dbReference type="ARBA" id="ARBA00008861"/>
    </source>
</evidence>
<protein>
    <recommendedName>
        <fullName evidence="3">Putative gamma-glutamylcyclotransferase</fullName>
    </recommendedName>
</protein>
<evidence type="ECO:0000313" key="7">
    <source>
        <dbReference type="Proteomes" id="UP000215453"/>
    </source>
</evidence>
<proteinExistence type="inferred from homology"/>
<dbReference type="EMBL" id="LT882683">
    <property type="protein sequence ID" value="SMY27029.1"/>
    <property type="molecule type" value="Genomic_DNA"/>
</dbReference>
<feature type="compositionally biased region" description="Basic and acidic residues" evidence="4">
    <location>
        <begin position="197"/>
        <end position="206"/>
    </location>
</feature>
<dbReference type="PANTHER" id="PTHR31544">
    <property type="entry name" value="AIG2-LIKE PROTEIN D"/>
    <property type="match status" value="1"/>
</dbReference>
<sequence length="206" mass="23142">MSTPGETSRTAFFYGTLMAPEVLHRVCHGSMSPTNPIYTTHQLKIKPAILHNHRRHRVKTADYPAIIPQSGSSVRGNIVTGLTDQDIFRLDVFEGDEYERVKVRATLLATVGDEQGEGNVDGEEVEVETYVWKAGEQELEDEEWDFKEFQREKMRFWVGREGEGEYADVDKAVAEAETNDGTRGRGANGHITSALEAEQRKKASQV</sequence>
<evidence type="ECO:0000313" key="6">
    <source>
        <dbReference type="EMBL" id="SMY27029.1"/>
    </source>
</evidence>
<organism evidence="6 7">
    <name type="scientific">Zymoseptoria tritici ST99CH_1A5</name>
    <dbReference type="NCBI Taxonomy" id="1276529"/>
    <lineage>
        <taxon>Eukaryota</taxon>
        <taxon>Fungi</taxon>
        <taxon>Dikarya</taxon>
        <taxon>Ascomycota</taxon>
        <taxon>Pezizomycotina</taxon>
        <taxon>Dothideomycetes</taxon>
        <taxon>Dothideomycetidae</taxon>
        <taxon>Mycosphaerellales</taxon>
        <taxon>Mycosphaerellaceae</taxon>
        <taxon>Zymoseptoria</taxon>
    </lineage>
</organism>
<dbReference type="Pfam" id="PF06094">
    <property type="entry name" value="GGACT"/>
    <property type="match status" value="1"/>
</dbReference>
<dbReference type="AlphaFoldDB" id="A0A1Y6LTQ9"/>
<dbReference type="Proteomes" id="UP000215453">
    <property type="component" value="Chromosome 8"/>
</dbReference>
<evidence type="ECO:0000259" key="5">
    <source>
        <dbReference type="Pfam" id="PF06094"/>
    </source>
</evidence>